<feature type="domain" description="Teneurin-like YD-shell" evidence="2">
    <location>
        <begin position="340"/>
        <end position="525"/>
    </location>
</feature>
<dbReference type="InterPro" id="IPR050708">
    <property type="entry name" value="T6SS_VgrG/RHS"/>
</dbReference>
<proteinExistence type="predicted"/>
<name>A0A6L6PXC5_9BURK</name>
<dbReference type="OrthoDB" id="6904246at2"/>
<dbReference type="Pfam" id="PF25023">
    <property type="entry name" value="TEN_YD-shell"/>
    <property type="match status" value="1"/>
</dbReference>
<keyword evidence="1" id="KW-0677">Repeat</keyword>
<organism evidence="3 4">
    <name type="scientific">Pseudoduganella ginsengisoli</name>
    <dbReference type="NCBI Taxonomy" id="1462440"/>
    <lineage>
        <taxon>Bacteria</taxon>
        <taxon>Pseudomonadati</taxon>
        <taxon>Pseudomonadota</taxon>
        <taxon>Betaproteobacteria</taxon>
        <taxon>Burkholderiales</taxon>
        <taxon>Oxalobacteraceae</taxon>
        <taxon>Telluria group</taxon>
        <taxon>Pseudoduganella</taxon>
    </lineage>
</organism>
<keyword evidence="4" id="KW-1185">Reference proteome</keyword>
<dbReference type="PANTHER" id="PTHR32305:SF15">
    <property type="entry name" value="PROTEIN RHSA-RELATED"/>
    <property type="match status" value="1"/>
</dbReference>
<accession>A0A6L6PXC5</accession>
<dbReference type="PANTHER" id="PTHR32305">
    <property type="match status" value="1"/>
</dbReference>
<dbReference type="InterPro" id="IPR006530">
    <property type="entry name" value="YD"/>
</dbReference>
<reference evidence="3 4" key="1">
    <citation type="submission" date="2019-11" db="EMBL/GenBank/DDBJ databases">
        <title>Type strains purchased from KCTC, JCM and DSMZ.</title>
        <authorList>
            <person name="Lu H."/>
        </authorList>
    </citation>
    <scope>NUCLEOTIDE SEQUENCE [LARGE SCALE GENOMIC DNA]</scope>
    <source>
        <strain evidence="3 4">KCTC 42409</strain>
    </source>
</reference>
<evidence type="ECO:0000259" key="2">
    <source>
        <dbReference type="Pfam" id="PF25023"/>
    </source>
</evidence>
<dbReference type="Proteomes" id="UP000484015">
    <property type="component" value="Unassembled WGS sequence"/>
</dbReference>
<dbReference type="Gene3D" id="2.180.10.10">
    <property type="entry name" value="RHS repeat-associated core"/>
    <property type="match status" value="2"/>
</dbReference>
<comment type="caution">
    <text evidence="3">The sequence shown here is derived from an EMBL/GenBank/DDBJ whole genome shotgun (WGS) entry which is preliminary data.</text>
</comment>
<dbReference type="InterPro" id="IPR031325">
    <property type="entry name" value="RHS_repeat"/>
</dbReference>
<dbReference type="NCBIfam" id="TIGR01643">
    <property type="entry name" value="YD_repeat_2x"/>
    <property type="match status" value="4"/>
</dbReference>
<evidence type="ECO:0000313" key="3">
    <source>
        <dbReference type="EMBL" id="MTW02263.1"/>
    </source>
</evidence>
<dbReference type="AlphaFoldDB" id="A0A6L6PXC5"/>
<gene>
    <name evidence="3" type="ORF">GM668_09170</name>
</gene>
<dbReference type="InterPro" id="IPR056823">
    <property type="entry name" value="TEN-like_YD-shell"/>
</dbReference>
<dbReference type="Pfam" id="PF05593">
    <property type="entry name" value="RHS_repeat"/>
    <property type="match status" value="2"/>
</dbReference>
<protein>
    <submittedName>
        <fullName evidence="3">RHS repeat protein</fullName>
    </submittedName>
</protein>
<sequence>MEKSDNLGNKETYTWSQREITADRRRFQGPELVWDAKTWAADMASRTIYRDGATYTTTFSNYDQYGNAGTIVESGPNGGSRTTTRTYNIDTAKWLIGQVKDEIHAGKSTTRVFNSNGKVASVTNDGVTTSYTYDAGGNLATVTHPRGLVHSYSNYMRGIAQTENQPENITISRVVDAAGNVTSETNGEGQTTTTTFDKLNRPTYITYPIGSTKAFSYGPNWKTVTRGYLVERTDFDGFGLPLQVSLGGIVTTYAHDAFGNKTFQSNPGSAVGTRYTYDQFGRVKTVTNADGSVESTTYGAGSVSVTDERNQTTTHTYRAYGDPNDNHVMAITTPEPAANVSIVRNSADLITSVTQGGVTRTYTYNANQYLTGVTNPETGATVMGRDIAGNMTSRQVGTSGTTTFAYDGQNRLQSITYPDSTPSVTKTYSKTGKLKSVTTSAAARSYVYDANDNLVSETQTVDGVAMTVGYGYNTVDQLSSITYPRANHVVDYAPDVYGRPTKVSGYISSIAYWPSGQVKQLTYANGMVTSYQQNDRLWPSSFSTQKGGAYFINSSYTYDGNGNLTAVSDSADGAYNRTLGYDGIDRLVSAAGSWGAGAIAYDGAGNIKSQVLGGSSLYYSYDANNRLSSISGKRAGSFAYDALGNVIAAPGNTFVYDSAFNLKCANCASSTNKVDYVYDGLNQRVSVTKAGVKSYEMYGSHGNQLVEYTPAQSNKLTEYIYLGGKRIAQRTSTQ</sequence>
<evidence type="ECO:0000256" key="1">
    <source>
        <dbReference type="ARBA" id="ARBA00022737"/>
    </source>
</evidence>
<dbReference type="EMBL" id="WNLA01000004">
    <property type="protein sequence ID" value="MTW02263.1"/>
    <property type="molecule type" value="Genomic_DNA"/>
</dbReference>
<evidence type="ECO:0000313" key="4">
    <source>
        <dbReference type="Proteomes" id="UP000484015"/>
    </source>
</evidence>